<dbReference type="Proteomes" id="UP000319103">
    <property type="component" value="Unassembled WGS sequence"/>
</dbReference>
<evidence type="ECO:0000313" key="2">
    <source>
        <dbReference type="EMBL" id="TQF05532.1"/>
    </source>
</evidence>
<dbReference type="AlphaFoldDB" id="A0A540W957"/>
<evidence type="ECO:0000256" key="1">
    <source>
        <dbReference type="SAM" id="MobiDB-lite"/>
    </source>
</evidence>
<proteinExistence type="predicted"/>
<reference evidence="2 3" key="1">
    <citation type="submission" date="2019-06" db="EMBL/GenBank/DDBJ databases">
        <title>Description of Kitasatospora acidophila sp. nov. isolated from pine grove soil, and reclassification of Streptomyces novaecaesareae to Kitasatospora novaeceasareae comb. nov.</title>
        <authorList>
            <person name="Kim M.J."/>
        </authorList>
    </citation>
    <scope>NUCLEOTIDE SEQUENCE [LARGE SCALE GENOMIC DNA]</scope>
    <source>
        <strain evidence="2 3">MMS16-CNU292</strain>
    </source>
</reference>
<gene>
    <name evidence="2" type="ORF">E6W39_29030</name>
</gene>
<evidence type="ECO:0000313" key="3">
    <source>
        <dbReference type="Proteomes" id="UP000319103"/>
    </source>
</evidence>
<dbReference type="RefSeq" id="WP_141636006.1">
    <property type="nucleotide sequence ID" value="NZ_VIGB01000003.1"/>
</dbReference>
<sequence>MAVESSGPLKDPIDGLASPRGGGHQAEVCLCLPTARRVEPQPALSGVVSSSEIAEPITTRVNEFIGELNGREQVSKLENADLSWALADDFHAADLGGQ</sequence>
<name>A0A540W957_9ACTN</name>
<protein>
    <submittedName>
        <fullName evidence="2">Uncharacterized protein</fullName>
    </submittedName>
</protein>
<dbReference type="EMBL" id="VIGB01000003">
    <property type="protein sequence ID" value="TQF05532.1"/>
    <property type="molecule type" value="Genomic_DNA"/>
</dbReference>
<comment type="caution">
    <text evidence="2">The sequence shown here is derived from an EMBL/GenBank/DDBJ whole genome shotgun (WGS) entry which is preliminary data.</text>
</comment>
<keyword evidence="3" id="KW-1185">Reference proteome</keyword>
<organism evidence="2 3">
    <name type="scientific">Kitasatospora acidiphila</name>
    <dbReference type="NCBI Taxonomy" id="2567942"/>
    <lineage>
        <taxon>Bacteria</taxon>
        <taxon>Bacillati</taxon>
        <taxon>Actinomycetota</taxon>
        <taxon>Actinomycetes</taxon>
        <taxon>Kitasatosporales</taxon>
        <taxon>Streptomycetaceae</taxon>
        <taxon>Kitasatospora</taxon>
    </lineage>
</organism>
<accession>A0A540W957</accession>
<feature type="region of interest" description="Disordered" evidence="1">
    <location>
        <begin position="1"/>
        <end position="24"/>
    </location>
</feature>